<reference evidence="2 3" key="1">
    <citation type="submission" date="2020-08" db="EMBL/GenBank/DDBJ databases">
        <title>Croceimicrobium hydrocarbonivorans gen. nov., sp. nov., a novel marine bacterium isolated from a bacterial consortium that degrades polyethylene terephthalate.</title>
        <authorList>
            <person name="Liu R."/>
        </authorList>
    </citation>
    <scope>NUCLEOTIDE SEQUENCE [LARGE SCALE GENOMIC DNA]</scope>
    <source>
        <strain evidence="2 3">A20-9</strain>
    </source>
</reference>
<accession>A0A7H0VCX0</accession>
<evidence type="ECO:0000313" key="2">
    <source>
        <dbReference type="EMBL" id="QNR23568.1"/>
    </source>
</evidence>
<organism evidence="2 3">
    <name type="scientific">Croceimicrobium hydrocarbonivorans</name>
    <dbReference type="NCBI Taxonomy" id="2761580"/>
    <lineage>
        <taxon>Bacteria</taxon>
        <taxon>Pseudomonadati</taxon>
        <taxon>Bacteroidota</taxon>
        <taxon>Flavobacteriia</taxon>
        <taxon>Flavobacteriales</taxon>
        <taxon>Owenweeksiaceae</taxon>
        <taxon>Croceimicrobium</taxon>
    </lineage>
</organism>
<dbReference type="Pfam" id="PF01713">
    <property type="entry name" value="Smr"/>
    <property type="match status" value="1"/>
</dbReference>
<sequence>MVFKIGDIVSFLHEAGTGTILKIEGNQAEVMMDHGFAEWLPLNELVPRKALSIGEVQSKDRPRTSLEKGRAKAKAAEVIEADLHFEALVDFPKNFSSHEKLQIQLNEARKAIDRARRAGVKKVVLIHGVGQGRLRDEIYAMLERMDRIIFYDASFARYGKGATEVELR</sequence>
<feature type="domain" description="Smr" evidence="1">
    <location>
        <begin position="105"/>
        <end position="168"/>
    </location>
</feature>
<dbReference type="InterPro" id="IPR036063">
    <property type="entry name" value="Smr_dom_sf"/>
</dbReference>
<dbReference type="Gene3D" id="3.30.1370.110">
    <property type="match status" value="1"/>
</dbReference>
<dbReference type="KEGG" id="chyd:H4K34_14445"/>
<dbReference type="InterPro" id="IPR002625">
    <property type="entry name" value="Smr_dom"/>
</dbReference>
<dbReference type="EMBL" id="CP060139">
    <property type="protein sequence ID" value="QNR23568.1"/>
    <property type="molecule type" value="Genomic_DNA"/>
</dbReference>
<proteinExistence type="predicted"/>
<dbReference type="PROSITE" id="PS50828">
    <property type="entry name" value="SMR"/>
    <property type="match status" value="1"/>
</dbReference>
<dbReference type="AlphaFoldDB" id="A0A7H0VCX0"/>
<dbReference type="RefSeq" id="WP_210758100.1">
    <property type="nucleotide sequence ID" value="NZ_CP060139.1"/>
</dbReference>
<name>A0A7H0VCX0_9FLAO</name>
<evidence type="ECO:0000259" key="1">
    <source>
        <dbReference type="PROSITE" id="PS50828"/>
    </source>
</evidence>
<evidence type="ECO:0000313" key="3">
    <source>
        <dbReference type="Proteomes" id="UP000516305"/>
    </source>
</evidence>
<dbReference type="Proteomes" id="UP000516305">
    <property type="component" value="Chromosome"/>
</dbReference>
<protein>
    <submittedName>
        <fullName evidence="2">Smr/MutS family protein</fullName>
    </submittedName>
</protein>
<gene>
    <name evidence="2" type="ORF">H4K34_14445</name>
</gene>
<keyword evidence="3" id="KW-1185">Reference proteome</keyword>